<sequence>MREARCPICRKPAAKREAGQKSAFPFCSERCRQVDLGRWLTESYAVPAVDPEDQQEEP</sequence>
<protein>
    <recommendedName>
        <fullName evidence="3">DNA gyrase inhibitor YacG</fullName>
    </recommendedName>
</protein>
<comment type="caution">
    <text evidence="4">The sequence shown here is derived from an EMBL/GenBank/DDBJ whole genome shotgun (WGS) entry which is preliminary data.</text>
</comment>
<evidence type="ECO:0000313" key="5">
    <source>
        <dbReference type="Proteomes" id="UP000766336"/>
    </source>
</evidence>
<dbReference type="PANTHER" id="PTHR36150:SF1">
    <property type="entry name" value="DNA GYRASE INHIBITOR YACG"/>
    <property type="match status" value="1"/>
</dbReference>
<dbReference type="Gene3D" id="3.30.50.10">
    <property type="entry name" value="Erythroid Transcription Factor GATA-1, subunit A"/>
    <property type="match status" value="1"/>
</dbReference>
<evidence type="ECO:0000256" key="1">
    <source>
        <dbReference type="ARBA" id="ARBA00022723"/>
    </source>
</evidence>
<keyword evidence="1 3" id="KW-0479">Metal-binding</keyword>
<reference evidence="4 5" key="1">
    <citation type="submission" date="2021-05" db="EMBL/GenBank/DDBJ databases">
        <title>Roseococcus sp. XZZS9, whole genome shotgun sequencing project.</title>
        <authorList>
            <person name="Zhao G."/>
            <person name="Shen L."/>
        </authorList>
    </citation>
    <scope>NUCLEOTIDE SEQUENCE [LARGE SCALE GENOMIC DNA]</scope>
    <source>
        <strain evidence="4 5">XZZS9</strain>
    </source>
</reference>
<accession>A0ABS5QJ79</accession>
<dbReference type="RefSeq" id="WP_213671668.1">
    <property type="nucleotide sequence ID" value="NZ_JAHCDA010000004.1"/>
</dbReference>
<feature type="binding site" evidence="3">
    <location>
        <position position="6"/>
    </location>
    <ligand>
        <name>Zn(2+)</name>
        <dbReference type="ChEBI" id="CHEBI:29105"/>
    </ligand>
</feature>
<dbReference type="InterPro" id="IPR013088">
    <property type="entry name" value="Znf_NHR/GATA"/>
</dbReference>
<keyword evidence="2 3" id="KW-0862">Zinc</keyword>
<feature type="binding site" evidence="3">
    <location>
        <position position="9"/>
    </location>
    <ligand>
        <name>Zn(2+)</name>
        <dbReference type="ChEBI" id="CHEBI:29105"/>
    </ligand>
</feature>
<evidence type="ECO:0000256" key="3">
    <source>
        <dbReference type="HAMAP-Rule" id="MF_00649"/>
    </source>
</evidence>
<proteinExistence type="inferred from homology"/>
<dbReference type="Pfam" id="PF03884">
    <property type="entry name" value="YacG"/>
    <property type="match status" value="1"/>
</dbReference>
<dbReference type="InterPro" id="IPR005584">
    <property type="entry name" value="DNA_gyrase_inhibitor_YacG"/>
</dbReference>
<comment type="cofactor">
    <cofactor evidence="3">
        <name>Zn(2+)</name>
        <dbReference type="ChEBI" id="CHEBI:29105"/>
    </cofactor>
    <text evidence="3">Binds 1 zinc ion.</text>
</comment>
<evidence type="ECO:0000313" key="4">
    <source>
        <dbReference type="EMBL" id="MBS7812962.1"/>
    </source>
</evidence>
<organism evidence="4 5">
    <name type="scientific">Roseococcus pinisoli</name>
    <dbReference type="NCBI Taxonomy" id="2835040"/>
    <lineage>
        <taxon>Bacteria</taxon>
        <taxon>Pseudomonadati</taxon>
        <taxon>Pseudomonadota</taxon>
        <taxon>Alphaproteobacteria</taxon>
        <taxon>Acetobacterales</taxon>
        <taxon>Roseomonadaceae</taxon>
        <taxon>Roseococcus</taxon>
    </lineage>
</organism>
<name>A0ABS5QJ79_9PROT</name>
<evidence type="ECO:0000256" key="2">
    <source>
        <dbReference type="ARBA" id="ARBA00022833"/>
    </source>
</evidence>
<feature type="binding site" evidence="3">
    <location>
        <position position="27"/>
    </location>
    <ligand>
        <name>Zn(2+)</name>
        <dbReference type="ChEBI" id="CHEBI:29105"/>
    </ligand>
</feature>
<comment type="similarity">
    <text evidence="3">Belongs to the DNA gyrase inhibitor YacG family.</text>
</comment>
<dbReference type="PANTHER" id="PTHR36150">
    <property type="entry name" value="DNA GYRASE INHIBITOR YACG"/>
    <property type="match status" value="1"/>
</dbReference>
<dbReference type="HAMAP" id="MF_00649">
    <property type="entry name" value="DNA_gyrase_inhibitor_YacG"/>
    <property type="match status" value="1"/>
</dbReference>
<comment type="function">
    <text evidence="3">Inhibits all the catalytic activities of DNA gyrase by preventing its interaction with DNA. Acts by binding directly to the C-terminal domain of GyrB, which probably disrupts DNA binding by the gyrase.</text>
</comment>
<dbReference type="Proteomes" id="UP000766336">
    <property type="component" value="Unassembled WGS sequence"/>
</dbReference>
<feature type="binding site" evidence="3">
    <location>
        <position position="31"/>
    </location>
    <ligand>
        <name>Zn(2+)</name>
        <dbReference type="ChEBI" id="CHEBI:29105"/>
    </ligand>
</feature>
<gene>
    <name evidence="3 4" type="primary">yacG</name>
    <name evidence="4" type="ORF">KHU32_18580</name>
</gene>
<comment type="subunit">
    <text evidence="3">Interacts with GyrB.</text>
</comment>
<keyword evidence="5" id="KW-1185">Reference proteome</keyword>
<dbReference type="SUPFAM" id="SSF57716">
    <property type="entry name" value="Glucocorticoid receptor-like (DNA-binding domain)"/>
    <property type="match status" value="1"/>
</dbReference>
<dbReference type="EMBL" id="JAHCDA010000004">
    <property type="protein sequence ID" value="MBS7812962.1"/>
    <property type="molecule type" value="Genomic_DNA"/>
</dbReference>